<protein>
    <recommendedName>
        <fullName evidence="5">DUF3068 domain-containing protein</fullName>
    </recommendedName>
</protein>
<keyword evidence="4" id="KW-1185">Reference proteome</keyword>
<name>A0A838WX07_9CORY</name>
<keyword evidence="2" id="KW-0732">Signal</keyword>
<proteinExistence type="predicted"/>
<reference evidence="3 4" key="1">
    <citation type="submission" date="2020-07" db="EMBL/GenBank/DDBJ databases">
        <authorList>
            <person name="Khare M."/>
        </authorList>
    </citation>
    <scope>NUCLEOTIDE SEQUENCE [LARGE SCALE GENOMIC DNA]</scope>
    <source>
        <strain evidence="3 4">P8776</strain>
    </source>
</reference>
<evidence type="ECO:0000256" key="1">
    <source>
        <dbReference type="SAM" id="Phobius"/>
    </source>
</evidence>
<keyword evidence="1" id="KW-0812">Transmembrane</keyword>
<evidence type="ECO:0000313" key="3">
    <source>
        <dbReference type="EMBL" id="MBA4506274.1"/>
    </source>
</evidence>
<sequence>RRTLAKCLVVLVAGFVLNLISPVVIAQQRTIHPGETSVVTFDGPAELTKRFSTSEGPESGQVVINAMTVLGGNELADSYTVHASTALPVDGRAGLTYVFPYRPERISYPYSDPFAPGTFDTPARLDYLGPGSVGGLDTYKYRANITAPGYEAQRIIDLQVRTGEVLDETWTVREGPVAGLYRMSEQSRDVAWQRAAAEVHVLRGLQVLAWVTRFIAVVALAWAAVAVARR</sequence>
<feature type="signal peptide" evidence="2">
    <location>
        <begin position="1"/>
        <end position="26"/>
    </location>
</feature>
<dbReference type="Proteomes" id="UP000580709">
    <property type="component" value="Unassembled WGS sequence"/>
</dbReference>
<feature type="chain" id="PRO_5038954599" description="DUF3068 domain-containing protein" evidence="2">
    <location>
        <begin position="27"/>
        <end position="230"/>
    </location>
</feature>
<dbReference type="AlphaFoldDB" id="A0A838WX07"/>
<feature type="non-terminal residue" evidence="3">
    <location>
        <position position="1"/>
    </location>
</feature>
<evidence type="ECO:0008006" key="5">
    <source>
        <dbReference type="Google" id="ProtNLM"/>
    </source>
</evidence>
<keyword evidence="1" id="KW-1133">Transmembrane helix</keyword>
<organism evidence="3 4">
    <name type="scientific">Corynebacterium sanguinis</name>
    <dbReference type="NCBI Taxonomy" id="2594913"/>
    <lineage>
        <taxon>Bacteria</taxon>
        <taxon>Bacillati</taxon>
        <taxon>Actinomycetota</taxon>
        <taxon>Actinomycetes</taxon>
        <taxon>Mycobacteriales</taxon>
        <taxon>Corynebacteriaceae</taxon>
        <taxon>Corynebacterium</taxon>
    </lineage>
</organism>
<keyword evidence="1" id="KW-0472">Membrane</keyword>
<feature type="transmembrane region" description="Helical" evidence="1">
    <location>
        <begin position="207"/>
        <end position="228"/>
    </location>
</feature>
<comment type="caution">
    <text evidence="3">The sequence shown here is derived from an EMBL/GenBank/DDBJ whole genome shotgun (WGS) entry which is preliminary data.</text>
</comment>
<accession>A0A838WX07</accession>
<evidence type="ECO:0000313" key="4">
    <source>
        <dbReference type="Proteomes" id="UP000580709"/>
    </source>
</evidence>
<gene>
    <name evidence="3" type="ORF">H0H28_13360</name>
</gene>
<dbReference type="EMBL" id="JACEOR010000630">
    <property type="protein sequence ID" value="MBA4506274.1"/>
    <property type="molecule type" value="Genomic_DNA"/>
</dbReference>
<evidence type="ECO:0000256" key="2">
    <source>
        <dbReference type="SAM" id="SignalP"/>
    </source>
</evidence>